<evidence type="ECO:0000259" key="2">
    <source>
        <dbReference type="Pfam" id="PF13699"/>
    </source>
</evidence>
<name>A0AA37CCS9_AQUAC</name>
<organism evidence="3 4">
    <name type="scientific">Aquipseudomonas alcaligenes</name>
    <name type="common">Pseudomonas alcaligenes</name>
    <dbReference type="NCBI Taxonomy" id="43263"/>
    <lineage>
        <taxon>Bacteria</taxon>
        <taxon>Pseudomonadati</taxon>
        <taxon>Pseudomonadota</taxon>
        <taxon>Gammaproteobacteria</taxon>
        <taxon>Pseudomonadales</taxon>
        <taxon>Pseudomonadaceae</taxon>
        <taxon>Aquipseudomonas</taxon>
    </lineage>
</organism>
<dbReference type="InterPro" id="IPR025295">
    <property type="entry name" value="eCIS_core_dom"/>
</dbReference>
<dbReference type="Proteomes" id="UP000887212">
    <property type="component" value="Unassembled WGS sequence"/>
</dbReference>
<evidence type="ECO:0000313" key="3">
    <source>
        <dbReference type="EMBL" id="GIZ87738.1"/>
    </source>
</evidence>
<proteinExistence type="predicted"/>
<dbReference type="Pfam" id="PF13699">
    <property type="entry name" value="eCIS_core"/>
    <property type="match status" value="1"/>
</dbReference>
<feature type="domain" description="eCIS core" evidence="2">
    <location>
        <begin position="89"/>
        <end position="168"/>
    </location>
</feature>
<dbReference type="AlphaFoldDB" id="A0AA37CCS9"/>
<evidence type="ECO:0000313" key="4">
    <source>
        <dbReference type="Proteomes" id="UP000887212"/>
    </source>
</evidence>
<sequence length="206" mass="22516">MVIAGAPQLSPELPVRLLPFRLSTLLLALALPAGANTCPPGQVQVCLYGCLCVPEYAQVQEQALELAASNLQGWILQSRQQLLAAGSAPMPAAIRQQLLAWYPAELLDAVRYRVGGGEQLDAASTLLQNPDIQAVTLVDLIVFREAEAAALDVALWAHELHHVQQYRAWGVEGFARRYTRDFEAVEGPAYDLQLRVSRALREQAGH</sequence>
<dbReference type="EMBL" id="BPMS01000003">
    <property type="protein sequence ID" value="GIZ87738.1"/>
    <property type="molecule type" value="Genomic_DNA"/>
</dbReference>
<accession>A0AA37CCS9</accession>
<comment type="caution">
    <text evidence="3">The sequence shown here is derived from an EMBL/GenBank/DDBJ whole genome shotgun (WGS) entry which is preliminary data.</text>
</comment>
<reference evidence="3" key="1">
    <citation type="submission" date="2021-07" db="EMBL/GenBank/DDBJ databases">
        <title>Whole genome sequencing of carbapenem-resistant Pseudomonas spp. isolated in Japan.</title>
        <authorList>
            <person name="Suzuki M."/>
            <person name="Maehana S."/>
            <person name="Kitasato H."/>
        </authorList>
    </citation>
    <scope>NUCLEOTIDE SEQUENCE</scope>
    <source>
        <strain evidence="3">KAM435</strain>
    </source>
</reference>
<keyword evidence="1" id="KW-0732">Signal</keyword>
<evidence type="ECO:0000256" key="1">
    <source>
        <dbReference type="SAM" id="SignalP"/>
    </source>
</evidence>
<gene>
    <name evidence="3" type="ORF">KAM435_10650</name>
</gene>
<feature type="chain" id="PRO_5041216396" description="eCIS core domain-containing protein" evidence="1">
    <location>
        <begin position="36"/>
        <end position="206"/>
    </location>
</feature>
<feature type="signal peptide" evidence="1">
    <location>
        <begin position="1"/>
        <end position="35"/>
    </location>
</feature>
<protein>
    <recommendedName>
        <fullName evidence="2">eCIS core domain-containing protein</fullName>
    </recommendedName>
</protein>